<proteinExistence type="predicted"/>
<dbReference type="EMBL" id="CP080590">
    <property type="protein sequence ID" value="QYO78399.1"/>
    <property type="molecule type" value="Genomic_DNA"/>
</dbReference>
<reference evidence="1 2" key="1">
    <citation type="submission" date="2021-08" db="EMBL/GenBank/DDBJ databases">
        <title>Devosia salina sp. nov., isolated from the South China Sea sediment.</title>
        <authorList>
            <person name="Zhou Z."/>
        </authorList>
    </citation>
    <scope>NUCLEOTIDE SEQUENCE [LARGE SCALE GENOMIC DNA]</scope>
    <source>
        <strain evidence="1 2">SCS-3</strain>
    </source>
</reference>
<dbReference type="Proteomes" id="UP000825799">
    <property type="component" value="Chromosome"/>
</dbReference>
<gene>
    <name evidence="1" type="ORF">K1X15_07590</name>
</gene>
<accession>A0ABX8WKU5</accession>
<organism evidence="1 2">
    <name type="scientific">Devosia salina</name>
    <dbReference type="NCBI Taxonomy" id="2860336"/>
    <lineage>
        <taxon>Bacteria</taxon>
        <taxon>Pseudomonadati</taxon>
        <taxon>Pseudomonadota</taxon>
        <taxon>Alphaproteobacteria</taxon>
        <taxon>Hyphomicrobiales</taxon>
        <taxon>Devosiaceae</taxon>
        <taxon>Devosia</taxon>
    </lineage>
</organism>
<evidence type="ECO:0000313" key="1">
    <source>
        <dbReference type="EMBL" id="QYO78399.1"/>
    </source>
</evidence>
<protein>
    <submittedName>
        <fullName evidence="1">Uncharacterized protein</fullName>
    </submittedName>
</protein>
<evidence type="ECO:0000313" key="2">
    <source>
        <dbReference type="Proteomes" id="UP000825799"/>
    </source>
</evidence>
<keyword evidence="2" id="KW-1185">Reference proteome</keyword>
<name>A0ABX8WKU5_9HYPH</name>
<sequence length="119" mass="13544">MSFLRKLLRLPPKQVSAADQIGLEILNNWQEVRVVRIGKEYFFSERKYVEIEFRGGTFLFMPVETYGVSVQRPPAAQNMSGRIAGRIRERVLNERHIEDQAVIDASAKALLAKLRGGAQ</sequence>
<dbReference type="RefSeq" id="WP_220306869.1">
    <property type="nucleotide sequence ID" value="NZ_CP080590.1"/>
</dbReference>